<protein>
    <submittedName>
        <fullName evidence="2">Uncharacterized protein</fullName>
    </submittedName>
</protein>
<gene>
    <name evidence="2" type="ORF">HLH35_18615</name>
</gene>
<name>A0A7W4J3Q3_9PROT</name>
<dbReference type="EMBL" id="JABEQE010000028">
    <property type="protein sequence ID" value="MBB2174099.1"/>
    <property type="molecule type" value="Genomic_DNA"/>
</dbReference>
<evidence type="ECO:0000313" key="3">
    <source>
        <dbReference type="Proteomes" id="UP000577891"/>
    </source>
</evidence>
<accession>A0A7W4J3Q3</accession>
<dbReference type="Proteomes" id="UP000577891">
    <property type="component" value="Unassembled WGS sequence"/>
</dbReference>
<comment type="caution">
    <text evidence="2">The sequence shown here is derived from an EMBL/GenBank/DDBJ whole genome shotgun (WGS) entry which is preliminary data.</text>
</comment>
<dbReference type="RefSeq" id="WP_182980575.1">
    <property type="nucleotide sequence ID" value="NZ_BAABGB010000009.1"/>
</dbReference>
<evidence type="ECO:0000256" key="1">
    <source>
        <dbReference type="SAM" id="MobiDB-lite"/>
    </source>
</evidence>
<feature type="compositionally biased region" description="Basic and acidic residues" evidence="1">
    <location>
        <begin position="69"/>
        <end position="82"/>
    </location>
</feature>
<sequence>MTDKDRRTKTGPIAPANDNNPSGTASDPAMKARMDELVFILARMLGRQIAREEFERRLGQIDTANDNDPSDRSAASRKEPDE</sequence>
<reference evidence="2 3" key="1">
    <citation type="submission" date="2020-04" db="EMBL/GenBank/DDBJ databases">
        <title>Description of novel Gluconacetobacter.</title>
        <authorList>
            <person name="Sombolestani A."/>
        </authorList>
    </citation>
    <scope>NUCLEOTIDE SEQUENCE [LARGE SCALE GENOMIC DNA]</scope>
    <source>
        <strain evidence="2 3">LMG 27724</strain>
    </source>
</reference>
<feature type="region of interest" description="Disordered" evidence="1">
    <location>
        <begin position="1"/>
        <end position="29"/>
    </location>
</feature>
<keyword evidence="3" id="KW-1185">Reference proteome</keyword>
<feature type="region of interest" description="Disordered" evidence="1">
    <location>
        <begin position="58"/>
        <end position="82"/>
    </location>
</feature>
<organism evidence="2 3">
    <name type="scientific">Gluconacetobacter asukensis</name>
    <dbReference type="NCBI Taxonomy" id="1017181"/>
    <lineage>
        <taxon>Bacteria</taxon>
        <taxon>Pseudomonadati</taxon>
        <taxon>Pseudomonadota</taxon>
        <taxon>Alphaproteobacteria</taxon>
        <taxon>Acetobacterales</taxon>
        <taxon>Acetobacteraceae</taxon>
        <taxon>Gluconacetobacter</taxon>
    </lineage>
</organism>
<evidence type="ECO:0000313" key="2">
    <source>
        <dbReference type="EMBL" id="MBB2174099.1"/>
    </source>
</evidence>
<proteinExistence type="predicted"/>
<dbReference type="AlphaFoldDB" id="A0A7W4J3Q3"/>